<dbReference type="PANTHER" id="PTHR22946:SF0">
    <property type="entry name" value="DIENELACTONE HYDROLASE DOMAIN-CONTAINING PROTEIN"/>
    <property type="match status" value="1"/>
</dbReference>
<feature type="domain" description="Dienelactone hydrolase" evidence="1">
    <location>
        <begin position="22"/>
        <end position="234"/>
    </location>
</feature>
<dbReference type="EMBL" id="CP135445">
    <property type="protein sequence ID" value="WRY35631.1"/>
    <property type="molecule type" value="Genomic_DNA"/>
</dbReference>
<geneLocation type="plasmid" evidence="2 3">
    <name>unnamed2</name>
</geneLocation>
<evidence type="ECO:0000313" key="3">
    <source>
        <dbReference type="Proteomes" id="UP001623290"/>
    </source>
</evidence>
<dbReference type="InterPro" id="IPR002925">
    <property type="entry name" value="Dienelactn_hydro"/>
</dbReference>
<proteinExistence type="predicted"/>
<keyword evidence="3" id="KW-1185">Reference proteome</keyword>
<sequence>MTARDLAYSLAGTTMSGRFVCGDSPLPRPALLLVHGAHGLDRFMLDTAVRLADLGFAVLAVDLWGGRALPEGPQQIEARIGACLADRAAWMARLEAARQALAAQPEADATRIGMLGYCFGGSSALEFIRTGGAVRCVASFHAGLDLVANDWSAASAGRVLLCTGSDDPMAQSTDLQRLTAAMSAAAVPWEADIYGGARHAFTEPDAPGRPPFARYDAYADQRSWAAMADFFTHCLA</sequence>
<dbReference type="InterPro" id="IPR050261">
    <property type="entry name" value="FrsA_esterase"/>
</dbReference>
<dbReference type="InterPro" id="IPR029058">
    <property type="entry name" value="AB_hydrolase_fold"/>
</dbReference>
<keyword evidence="2" id="KW-0614">Plasmid</keyword>
<gene>
    <name evidence="2" type="ORF">RPE78_17390</name>
</gene>
<dbReference type="Gene3D" id="3.40.50.1820">
    <property type="entry name" value="alpha/beta hydrolase"/>
    <property type="match status" value="1"/>
</dbReference>
<dbReference type="RefSeq" id="WP_330629360.1">
    <property type="nucleotide sequence ID" value="NZ_CP135445.1"/>
</dbReference>
<evidence type="ECO:0000313" key="2">
    <source>
        <dbReference type="EMBL" id="WRY35631.1"/>
    </source>
</evidence>
<dbReference type="SUPFAM" id="SSF53474">
    <property type="entry name" value="alpha/beta-Hydrolases"/>
    <property type="match status" value="1"/>
</dbReference>
<evidence type="ECO:0000259" key="1">
    <source>
        <dbReference type="Pfam" id="PF01738"/>
    </source>
</evidence>
<accession>A0ABZ1E3M5</accession>
<organism evidence="2 3">
    <name type="scientific">Thioclava litoralis</name>
    <dbReference type="NCBI Taxonomy" id="3076557"/>
    <lineage>
        <taxon>Bacteria</taxon>
        <taxon>Pseudomonadati</taxon>
        <taxon>Pseudomonadota</taxon>
        <taxon>Alphaproteobacteria</taxon>
        <taxon>Rhodobacterales</taxon>
        <taxon>Paracoccaceae</taxon>
        <taxon>Thioclava</taxon>
    </lineage>
</organism>
<dbReference type="PANTHER" id="PTHR22946">
    <property type="entry name" value="DIENELACTONE HYDROLASE DOMAIN-CONTAINING PROTEIN-RELATED"/>
    <property type="match status" value="1"/>
</dbReference>
<protein>
    <submittedName>
        <fullName evidence="2">Dienelactone hydrolase family protein</fullName>
        <ecNumber evidence="2">3.1.-.-</ecNumber>
    </submittedName>
</protein>
<name>A0ABZ1E3M5_9RHOB</name>
<dbReference type="Pfam" id="PF01738">
    <property type="entry name" value="DLH"/>
    <property type="match status" value="1"/>
</dbReference>
<dbReference type="Proteomes" id="UP001623290">
    <property type="component" value="Plasmid unnamed2"/>
</dbReference>
<keyword evidence="2" id="KW-0378">Hydrolase</keyword>
<dbReference type="GO" id="GO:0016787">
    <property type="term" value="F:hydrolase activity"/>
    <property type="evidence" value="ECO:0007669"/>
    <property type="project" value="UniProtKB-KW"/>
</dbReference>
<dbReference type="EC" id="3.1.-.-" evidence="2"/>
<reference evidence="2 3" key="1">
    <citation type="submission" date="2023-09" db="EMBL/GenBank/DDBJ databases">
        <title>Thioclava shenzhenensis sp. nov., a multidrug resistant bacteria-antagonizing species isolated from coastal seawater.</title>
        <authorList>
            <person name="Long M."/>
        </authorList>
    </citation>
    <scope>NUCLEOTIDE SEQUENCE [LARGE SCALE GENOMIC DNA]</scope>
    <source>
        <strain evidence="2 3">FTW29</strain>
        <plasmid evidence="2 3">unnamed2</plasmid>
    </source>
</reference>